<proteinExistence type="predicted"/>
<name>A0A4S4AWM9_9RHOO</name>
<keyword evidence="2" id="KW-1185">Reference proteome</keyword>
<evidence type="ECO:0000313" key="1">
    <source>
        <dbReference type="EMBL" id="THF64454.1"/>
    </source>
</evidence>
<dbReference type="AlphaFoldDB" id="A0A4S4AWM9"/>
<dbReference type="EMBL" id="SSOD01000002">
    <property type="protein sequence ID" value="THF64454.1"/>
    <property type="molecule type" value="Genomic_DNA"/>
</dbReference>
<dbReference type="OrthoDB" id="6191549at2"/>
<organism evidence="1 2">
    <name type="scientific">Pseudothauera rhizosphaerae</name>
    <dbReference type="NCBI Taxonomy" id="2565932"/>
    <lineage>
        <taxon>Bacteria</taxon>
        <taxon>Pseudomonadati</taxon>
        <taxon>Pseudomonadota</taxon>
        <taxon>Betaproteobacteria</taxon>
        <taxon>Rhodocyclales</taxon>
        <taxon>Zoogloeaceae</taxon>
        <taxon>Pseudothauera</taxon>
    </lineage>
</organism>
<comment type="caution">
    <text evidence="1">The sequence shown here is derived from an EMBL/GenBank/DDBJ whole genome shotgun (WGS) entry which is preliminary data.</text>
</comment>
<sequence length="653" mass="68300">MACALLSVLASTSAARELTLEVEQLVHPSFVARDLRLTLDAGNEAASVRIGTLDVAGRRLRGLRLDCPAFHLTEETLSCRGGRLHAPGLPAGAALSLAADPQQRTGTLRLTLAAGETVALEALAGGRLRADFRGLDAARLRGLLPQLAEWQPAGRLNGYAEYTPADGGQGSLALALKAGGFATADGLHAAEGVGATMAASARKRAGGWDWQADLKWSAGEAYFHPLYLVAGSRLQAAGQLVGERLSVTQATLQTEGVRTIAAAGEYDLAAGVLRAAGLTVADADLAVVGPQYLAPLLTPAQAERLRFAGHASGGLRIEEGRVVGIDAGFDEAGFSLAGGELSFGPLSGSLLWRADSLTEAMLTVAGGRWEKLALGSFELAARLHGTQVEIPRLRIPLLDGALVFDKLELRRGEEGWSGAGSLVVEPLSVPLLTAALGLPEMAGVLSAALPGLRVSPGEIVLDGTLVVSVFDGYLQVTELRLLEPFGVAAYLYADIDARHIDLAQLTDTFSFGSVTGYVDASVGGLELVRWRPVRFDARVRSSPGSYPRRISQRAVQNISALGGAGAVAAIQRSMLGFFESFGYREIGLSCVLADGICLMGGLADGSPAGGFALVRGGGIPALNVIGYNRRVDWQELIDRLQRVIESNAPPVVR</sequence>
<evidence type="ECO:0000313" key="2">
    <source>
        <dbReference type="Proteomes" id="UP000307956"/>
    </source>
</evidence>
<protein>
    <recommendedName>
        <fullName evidence="3">Dicarboxylate transport</fullName>
    </recommendedName>
</protein>
<accession>A0A4S4AWM9</accession>
<gene>
    <name evidence="1" type="ORF">E6O51_02610</name>
</gene>
<evidence type="ECO:0008006" key="3">
    <source>
        <dbReference type="Google" id="ProtNLM"/>
    </source>
</evidence>
<reference evidence="1 2" key="1">
    <citation type="submission" date="2019-04" db="EMBL/GenBank/DDBJ databases">
        <title>Azoarcus rhizosphaerae sp. nov. isolated from rhizosphere of Ficus religiosa.</title>
        <authorList>
            <person name="Lin S.-Y."/>
            <person name="Hameed A."/>
            <person name="Hsu Y.-H."/>
            <person name="Young C.-C."/>
        </authorList>
    </citation>
    <scope>NUCLEOTIDE SEQUENCE [LARGE SCALE GENOMIC DNA]</scope>
    <source>
        <strain evidence="1 2">CC-YHH848</strain>
    </source>
</reference>
<dbReference type="Proteomes" id="UP000307956">
    <property type="component" value="Unassembled WGS sequence"/>
</dbReference>